<evidence type="ECO:0000313" key="2">
    <source>
        <dbReference type="EMBL" id="BAS00321.1"/>
    </source>
</evidence>
<dbReference type="AlphaFoldDB" id="A0A182D497"/>
<name>A0A182D497_BLAVI</name>
<dbReference type="EMBL" id="AP014854">
    <property type="protein sequence ID" value="BAS00321.1"/>
    <property type="molecule type" value="Genomic_DNA"/>
</dbReference>
<feature type="region of interest" description="Disordered" evidence="1">
    <location>
        <begin position="1"/>
        <end position="27"/>
    </location>
</feature>
<accession>A0A182D497</accession>
<protein>
    <submittedName>
        <fullName evidence="2">Uncharacterized protein</fullName>
    </submittedName>
</protein>
<gene>
    <name evidence="2" type="ORF">BV133_2727</name>
</gene>
<organism evidence="2">
    <name type="scientific">Blastochloris viridis</name>
    <name type="common">Rhodopseudomonas viridis</name>
    <dbReference type="NCBI Taxonomy" id="1079"/>
    <lineage>
        <taxon>Bacteria</taxon>
        <taxon>Pseudomonadati</taxon>
        <taxon>Pseudomonadota</taxon>
        <taxon>Alphaproteobacteria</taxon>
        <taxon>Hyphomicrobiales</taxon>
        <taxon>Blastochloridaceae</taxon>
        <taxon>Blastochloris</taxon>
    </lineage>
</organism>
<sequence>MTGNATPARLPASRPGPPQARRNVGAGRCDLSGGATTVAVMMEPSAGAGF</sequence>
<proteinExistence type="predicted"/>
<reference evidence="2" key="1">
    <citation type="journal article" date="2015" name="Genome Announc.">
        <title>Complete Genome Sequence of the Bacteriochlorophyll b-Producing Photosynthetic Bacterium Blastochloris viridis.</title>
        <authorList>
            <person name="Tsukatani Y."/>
            <person name="Hirose Y."/>
            <person name="Harada J."/>
            <person name="Misawa N."/>
            <person name="Mori K."/>
            <person name="Inoue K."/>
            <person name="Tamiaki H."/>
        </authorList>
    </citation>
    <scope>NUCLEOTIDE SEQUENCE [LARGE SCALE GENOMIC DNA]</scope>
    <source>
        <strain evidence="2">DSM 133</strain>
    </source>
</reference>
<evidence type="ECO:0000256" key="1">
    <source>
        <dbReference type="SAM" id="MobiDB-lite"/>
    </source>
</evidence>